<geneLocation type="plasmid" evidence="1 2">
    <name>poh2</name>
</geneLocation>
<evidence type="ECO:0000313" key="1">
    <source>
        <dbReference type="EMBL" id="ARP61582.1"/>
    </source>
</evidence>
<proteinExistence type="predicted"/>
<sequence>MKVIQSDILVKGYRNGNCYIIIKNENDNFNVYQLFCDVNKDMKVKDIKKIIPSLKHLPDVEIIVSFPNEKFEAFLLLHDIDVKNMNVFRIGLKNKQILL</sequence>
<evidence type="ECO:0000313" key="2">
    <source>
        <dbReference type="Proteomes" id="UP000194143"/>
    </source>
</evidence>
<keyword evidence="2" id="KW-1185">Reference proteome</keyword>
<dbReference type="EMBL" id="CP021063">
    <property type="protein sequence ID" value="ARP61582.1"/>
    <property type="molecule type" value="Genomic_DNA"/>
</dbReference>
<accession>A0A1W6WYC7</accession>
<gene>
    <name evidence="1" type="ORF">CAB88_31725</name>
</gene>
<dbReference type="AlphaFoldDB" id="A0A1W6WYC7"/>
<organism evidence="1 2">
    <name type="scientific">Bacillus thuringiensis</name>
    <dbReference type="NCBI Taxonomy" id="1428"/>
    <lineage>
        <taxon>Bacteria</taxon>
        <taxon>Bacillati</taxon>
        <taxon>Bacillota</taxon>
        <taxon>Bacilli</taxon>
        <taxon>Bacillales</taxon>
        <taxon>Bacillaceae</taxon>
        <taxon>Bacillus</taxon>
        <taxon>Bacillus cereus group</taxon>
    </lineage>
</organism>
<reference evidence="1 2" key="1">
    <citation type="submission" date="2017-04" db="EMBL/GenBank/DDBJ databases">
        <title>Complete Genome Sequence of Bacillus thuringiensis type Strain ATCC 10792.</title>
        <authorList>
            <person name="Oh D.-H."/>
            <person name="Park B.-J."/>
            <person name="Shuai W."/>
            <person name="Chelliah R."/>
        </authorList>
    </citation>
    <scope>NUCLEOTIDE SEQUENCE [LARGE SCALE GENOMIC DNA]</scope>
    <source>
        <strain evidence="1 2">ATCC 10792</strain>
        <plasmid evidence="1 2">poh2</plasmid>
    </source>
</reference>
<name>A0A1W6WYC7_BACTU</name>
<dbReference type="KEGG" id="bthy:AQ980_31390"/>
<dbReference type="Proteomes" id="UP000194143">
    <property type="component" value="Plasmid poh2"/>
</dbReference>
<protein>
    <submittedName>
        <fullName evidence="1">Uncharacterized protein</fullName>
    </submittedName>
</protein>
<dbReference type="GeneID" id="67466836"/>
<keyword evidence="1" id="KW-0614">Plasmid</keyword>
<dbReference type="RefSeq" id="WP_000864768.1">
    <property type="nucleotide sequence ID" value="NZ_CP011357.1"/>
</dbReference>